<reference evidence="2 3" key="1">
    <citation type="journal article" date="2018" name="Microb. Genom.">
        <title>Expanding an expanded genome: long-read sequencing of Trypanosoma cruzi.</title>
        <authorList>
            <person name="Berna L."/>
            <person name="Rodriguez M."/>
            <person name="Chiribao M.L."/>
            <person name="Parodi-Talice A."/>
            <person name="Pita S."/>
            <person name="Rijo G."/>
            <person name="Alvarez-Valin F."/>
            <person name="Robello C."/>
        </authorList>
    </citation>
    <scope>NUCLEOTIDE SEQUENCE [LARGE SCALE GENOMIC DNA]</scope>
    <source>
        <strain evidence="2 3">Dm28c</strain>
    </source>
</reference>
<accession>A0A2V2VKC0</accession>
<dbReference type="VEuPathDB" id="TriTrypDB:C3747_66g105"/>
<dbReference type="VEuPathDB" id="TriTrypDB:BCY84_05333"/>
<dbReference type="InterPro" id="IPR011042">
    <property type="entry name" value="6-blade_b-propeller_TolB-like"/>
</dbReference>
<dbReference type="VEuPathDB" id="TriTrypDB:Tc_MARK_9757"/>
<dbReference type="Gene3D" id="2.120.10.30">
    <property type="entry name" value="TolB, C-terminal domain"/>
    <property type="match status" value="1"/>
</dbReference>
<evidence type="ECO:0000313" key="3">
    <source>
        <dbReference type="Proteomes" id="UP000246121"/>
    </source>
</evidence>
<dbReference type="Proteomes" id="UP000246121">
    <property type="component" value="Unassembled WGS sequence"/>
</dbReference>
<gene>
    <name evidence="2" type="ORF">C4B63_21g104</name>
</gene>
<dbReference type="VEuPathDB" id="TriTrypDB:ECC02_003101"/>
<evidence type="ECO:0000256" key="1">
    <source>
        <dbReference type="SAM" id="MobiDB-lite"/>
    </source>
</evidence>
<dbReference type="VEuPathDB" id="TriTrypDB:TCDM_03244"/>
<protein>
    <submittedName>
        <fullName evidence="2">Flagellum adhesion protein 1</fullName>
    </submittedName>
</protein>
<organism evidence="2 3">
    <name type="scientific">Trypanosoma cruzi</name>
    <dbReference type="NCBI Taxonomy" id="5693"/>
    <lineage>
        <taxon>Eukaryota</taxon>
        <taxon>Discoba</taxon>
        <taxon>Euglenozoa</taxon>
        <taxon>Kinetoplastea</taxon>
        <taxon>Metakinetoplastina</taxon>
        <taxon>Trypanosomatida</taxon>
        <taxon>Trypanosomatidae</taxon>
        <taxon>Trypanosoma</taxon>
        <taxon>Schizotrypanum</taxon>
    </lineage>
</organism>
<proteinExistence type="predicted"/>
<dbReference type="VEuPathDB" id="TriTrypDB:TcCLB.509561.20"/>
<dbReference type="EMBL" id="PRFA01000021">
    <property type="protein sequence ID" value="PWU95658.1"/>
    <property type="molecule type" value="Genomic_DNA"/>
</dbReference>
<sequence length="578" mass="62380">MFSKRTSPAPFRALLLPVVVVVVVASVALPAGAQFDLRQQLVIQDFFISRSCAGCSQGQTDGPSGLGTLFTAAGGSLGKDASTLLLCDYGGGGSSVRLVNKSGIFTVAGSQTTRGNQNGPAATALFNIPRAVVLEDGALYVADSANNLVREISNGIVTSFITEGLLGPSYIKPYNRPNGAHDLFVSDTGKSRIIFAPIQKQTFITVFITGFQPDVLQISEKSRLMFAICNSTKILAINMQGATTPRDYWQVGNADCMGYQSSLMLTTDEDKLLYYGVLKGIPSIMSLPTTKTKKEATKICPDVLLQWPHGPIVSLVNINKHAFYVVTSSNVYIVHDGSYHPTVTPTPPVTPTPTPEVTPTPPVTPTPTPEVTPTPPVTPSPTITIHRGFAVAAFSARSLPIEDPRLMHELLSWVMKDVGIAFESTDFFAVFPPDREVLVPGDVNVSTWNNLTVLFNFDHTIVITEYYTPEGMSSEEGQARLFASPWYWTRKFLDSLRETVTWKDLEAFCMVKCVEHCETMTFHKSECVGYVRPPVCNDVCVGAVVSSVVLGATGIALVALMVGSSANLRSAVILVPPM</sequence>
<dbReference type="VEuPathDB" id="TriTrypDB:TcG_02238"/>
<feature type="region of interest" description="Disordered" evidence="1">
    <location>
        <begin position="345"/>
        <end position="377"/>
    </location>
</feature>
<dbReference type="SUPFAM" id="SSF101898">
    <property type="entry name" value="NHL repeat"/>
    <property type="match status" value="1"/>
</dbReference>
<dbReference type="VEuPathDB" id="TriTrypDB:TcYC6_0064050"/>
<dbReference type="AlphaFoldDB" id="A0A2V2VKC0"/>
<comment type="caution">
    <text evidence="2">The sequence shown here is derived from an EMBL/GenBank/DDBJ whole genome shotgun (WGS) entry which is preliminary data.</text>
</comment>
<name>A0A2V2VKC0_TRYCR</name>
<dbReference type="VEuPathDB" id="TriTrypDB:TcCL_NonESM02649"/>
<evidence type="ECO:0000313" key="2">
    <source>
        <dbReference type="EMBL" id="PWU95658.1"/>
    </source>
</evidence>
<dbReference type="VEuPathDB" id="TriTrypDB:C4B63_21g104"/>
<dbReference type="VEuPathDB" id="TriTrypDB:TcBrA4_0019740"/>
<dbReference type="VEuPathDB" id="TriTrypDB:TcCLB.503571.10"/>
<dbReference type="VEuPathDB" id="TriTrypDB:TCSYLVIO_000060"/>